<dbReference type="Proteomes" id="UP000065504">
    <property type="component" value="Unassembled WGS sequence"/>
</dbReference>
<proteinExistence type="predicted"/>
<dbReference type="AlphaFoldDB" id="A0A108C7V5"/>
<keyword evidence="1" id="KW-0732">Signal</keyword>
<evidence type="ECO:0000313" key="3">
    <source>
        <dbReference type="Proteomes" id="UP000065504"/>
    </source>
</evidence>
<reference evidence="2 3" key="1">
    <citation type="submission" date="2015-11" db="EMBL/GenBank/DDBJ databases">
        <title>Expanding the genomic diversity of Burkholderia species for the development of highly accurate diagnostics.</title>
        <authorList>
            <person name="Sahl J."/>
            <person name="Keim P."/>
            <person name="Wagner D."/>
        </authorList>
    </citation>
    <scope>NUCLEOTIDE SEQUENCE [LARGE SCALE GENOMIC DNA]</scope>
    <source>
        <strain evidence="2 3">MSMB782WGS</strain>
    </source>
</reference>
<feature type="signal peptide" evidence="1">
    <location>
        <begin position="1"/>
        <end position="36"/>
    </location>
</feature>
<feature type="chain" id="PRO_5007129595" evidence="1">
    <location>
        <begin position="37"/>
        <end position="86"/>
    </location>
</feature>
<organism evidence="2 3">
    <name type="scientific">Burkholderia ubonensis</name>
    <dbReference type="NCBI Taxonomy" id="101571"/>
    <lineage>
        <taxon>Bacteria</taxon>
        <taxon>Pseudomonadati</taxon>
        <taxon>Pseudomonadota</taxon>
        <taxon>Betaproteobacteria</taxon>
        <taxon>Burkholderiales</taxon>
        <taxon>Burkholderiaceae</taxon>
        <taxon>Burkholderia</taxon>
        <taxon>Burkholderia cepacia complex</taxon>
    </lineage>
</organism>
<name>A0A108C7V5_9BURK</name>
<comment type="caution">
    <text evidence="2">The sequence shown here is derived from an EMBL/GenBank/DDBJ whole genome shotgun (WGS) entry which is preliminary data.</text>
</comment>
<accession>A0A108C7V5</accession>
<evidence type="ECO:0000313" key="2">
    <source>
        <dbReference type="EMBL" id="KWK69707.1"/>
    </source>
</evidence>
<gene>
    <name evidence="2" type="ORF">WM16_22095</name>
</gene>
<evidence type="ECO:0000256" key="1">
    <source>
        <dbReference type="SAM" id="SignalP"/>
    </source>
</evidence>
<sequence>MRDLPPRPGPRRPRPATPLTLLLAATLLHASAAAHAEDTRIAAPGLRALLNCSTTARWPLPKERAADRFAFGCRIFGSEASPVEGL</sequence>
<dbReference type="EMBL" id="LPLU01000109">
    <property type="protein sequence ID" value="KWK69707.1"/>
    <property type="molecule type" value="Genomic_DNA"/>
</dbReference>
<protein>
    <submittedName>
        <fullName evidence="2">Uncharacterized protein</fullName>
    </submittedName>
</protein>
<dbReference type="RefSeq" id="WP_060236720.1">
    <property type="nucleotide sequence ID" value="NZ_LPLU01000109.1"/>
</dbReference>